<organism evidence="1 2">
    <name type="scientific">Adiantum capillus-veneris</name>
    <name type="common">Maidenhair fern</name>
    <dbReference type="NCBI Taxonomy" id="13818"/>
    <lineage>
        <taxon>Eukaryota</taxon>
        <taxon>Viridiplantae</taxon>
        <taxon>Streptophyta</taxon>
        <taxon>Embryophyta</taxon>
        <taxon>Tracheophyta</taxon>
        <taxon>Polypodiopsida</taxon>
        <taxon>Polypodiidae</taxon>
        <taxon>Polypodiales</taxon>
        <taxon>Pteridineae</taxon>
        <taxon>Pteridaceae</taxon>
        <taxon>Vittarioideae</taxon>
        <taxon>Adiantum</taxon>
    </lineage>
</organism>
<keyword evidence="2" id="KW-1185">Reference proteome</keyword>
<dbReference type="EMBL" id="JABFUD020000017">
    <property type="protein sequence ID" value="KAI5067081.1"/>
    <property type="molecule type" value="Genomic_DNA"/>
</dbReference>
<dbReference type="Proteomes" id="UP000886520">
    <property type="component" value="Chromosome 17"/>
</dbReference>
<protein>
    <submittedName>
        <fullName evidence="1">Uncharacterized protein</fullName>
    </submittedName>
</protein>
<gene>
    <name evidence="1" type="ORF">GOP47_0017609</name>
</gene>
<accession>A0A9D4UGW1</accession>
<evidence type="ECO:0000313" key="2">
    <source>
        <dbReference type="Proteomes" id="UP000886520"/>
    </source>
</evidence>
<dbReference type="AlphaFoldDB" id="A0A9D4UGW1"/>
<dbReference type="OrthoDB" id="1897217at2759"/>
<sequence length="118" mass="13593">MLELRFVQFSSEHDSWMSKCKVLVLLNKAKVRFLVQLASYRAASHDQFLFFHFNRGRTVIHVAITHAFAAINPFSEKSAESPHHAAHRRSTKFMTICQGGRGCWSIMFMQHTEHAQSS</sequence>
<comment type="caution">
    <text evidence="1">The sequence shown here is derived from an EMBL/GenBank/DDBJ whole genome shotgun (WGS) entry which is preliminary data.</text>
</comment>
<evidence type="ECO:0000313" key="1">
    <source>
        <dbReference type="EMBL" id="KAI5067081.1"/>
    </source>
</evidence>
<proteinExistence type="predicted"/>
<reference evidence="1" key="1">
    <citation type="submission" date="2021-01" db="EMBL/GenBank/DDBJ databases">
        <title>Adiantum capillus-veneris genome.</title>
        <authorList>
            <person name="Fang Y."/>
            <person name="Liao Q."/>
        </authorList>
    </citation>
    <scope>NUCLEOTIDE SEQUENCE</scope>
    <source>
        <strain evidence="1">H3</strain>
        <tissue evidence="1">Leaf</tissue>
    </source>
</reference>
<name>A0A9D4UGW1_ADICA</name>